<evidence type="ECO:0000256" key="5">
    <source>
        <dbReference type="ARBA" id="ARBA00023157"/>
    </source>
</evidence>
<evidence type="ECO:0000313" key="10">
    <source>
        <dbReference type="Proteomes" id="UP000215914"/>
    </source>
</evidence>
<dbReference type="SUPFAM" id="SSF55797">
    <property type="entry name" value="PR-1-like"/>
    <property type="match status" value="1"/>
</dbReference>
<dbReference type="PROSITE" id="PS01009">
    <property type="entry name" value="CRISP_1"/>
    <property type="match status" value="1"/>
</dbReference>
<dbReference type="InParanoid" id="A0A251T287"/>
<dbReference type="OrthoDB" id="337038at2759"/>
<dbReference type="PROSITE" id="PS01010">
    <property type="entry name" value="CRISP_2"/>
    <property type="match status" value="1"/>
</dbReference>
<dbReference type="InterPro" id="IPR035940">
    <property type="entry name" value="CAP_sf"/>
</dbReference>
<name>A0A251T287_HELAN</name>
<evidence type="ECO:0000256" key="4">
    <source>
        <dbReference type="ARBA" id="ARBA00022821"/>
    </source>
</evidence>
<evidence type="ECO:0000313" key="9">
    <source>
        <dbReference type="EMBL" id="OTG05220.1"/>
    </source>
</evidence>
<dbReference type="Gramene" id="mRNA:HanXRQr2_Chr12g0525721">
    <property type="protein sequence ID" value="CDS:HanXRQr2_Chr12g0525721.1"/>
    <property type="gene ID" value="HanXRQr2_Chr12g0525721"/>
</dbReference>
<reference evidence="8 10" key="1">
    <citation type="journal article" date="2017" name="Nature">
        <title>The sunflower genome provides insights into oil metabolism, flowering and Asterid evolution.</title>
        <authorList>
            <person name="Badouin H."/>
            <person name="Gouzy J."/>
            <person name="Grassa C.J."/>
            <person name="Murat F."/>
            <person name="Staton S.E."/>
            <person name="Cottret L."/>
            <person name="Lelandais-Briere C."/>
            <person name="Owens G.L."/>
            <person name="Carrere S."/>
            <person name="Mayjonade B."/>
            <person name="Legrand L."/>
            <person name="Gill N."/>
            <person name="Kane N.C."/>
            <person name="Bowers J.E."/>
            <person name="Hubner S."/>
            <person name="Bellec A."/>
            <person name="Berard A."/>
            <person name="Berges H."/>
            <person name="Blanchet N."/>
            <person name="Boniface M.C."/>
            <person name="Brunel D."/>
            <person name="Catrice O."/>
            <person name="Chaidir N."/>
            <person name="Claudel C."/>
            <person name="Donnadieu C."/>
            <person name="Faraut T."/>
            <person name="Fievet G."/>
            <person name="Helmstetter N."/>
            <person name="King M."/>
            <person name="Knapp S.J."/>
            <person name="Lai Z."/>
            <person name="Le Paslier M.C."/>
            <person name="Lippi Y."/>
            <person name="Lorenzon L."/>
            <person name="Mandel J.R."/>
            <person name="Marage G."/>
            <person name="Marchand G."/>
            <person name="Marquand E."/>
            <person name="Bret-Mestries E."/>
            <person name="Morien E."/>
            <person name="Nambeesan S."/>
            <person name="Nguyen T."/>
            <person name="Pegot-Espagnet P."/>
            <person name="Pouilly N."/>
            <person name="Raftis F."/>
            <person name="Sallet E."/>
            <person name="Schiex T."/>
            <person name="Thomas J."/>
            <person name="Vandecasteele C."/>
            <person name="Vares D."/>
            <person name="Vear F."/>
            <person name="Vautrin S."/>
            <person name="Crespi M."/>
            <person name="Mangin B."/>
            <person name="Burke J.M."/>
            <person name="Salse J."/>
            <person name="Munos S."/>
            <person name="Vincourt P."/>
            <person name="Rieseberg L.H."/>
            <person name="Langlade N.B."/>
        </authorList>
    </citation>
    <scope>NUCLEOTIDE SEQUENCE [LARGE SCALE GENOMIC DNA]</scope>
    <source>
        <strain evidence="10">cv. SF193</strain>
        <tissue evidence="8">Leaves</tissue>
    </source>
</reference>
<gene>
    <name evidence="9" type="ORF">HannXRQ_Chr12g0371151</name>
    <name evidence="8" type="ORF">HanXRQr2_Chr12g0525721</name>
</gene>
<dbReference type="STRING" id="4232.A0A251T287"/>
<dbReference type="AlphaFoldDB" id="A0A251T287"/>
<evidence type="ECO:0000259" key="7">
    <source>
        <dbReference type="SMART" id="SM00198"/>
    </source>
</evidence>
<dbReference type="EMBL" id="CM007901">
    <property type="protein sequence ID" value="OTG05220.1"/>
    <property type="molecule type" value="Genomic_DNA"/>
</dbReference>
<accession>A0A251T287</accession>
<reference evidence="8" key="3">
    <citation type="submission" date="2020-06" db="EMBL/GenBank/DDBJ databases">
        <title>Helianthus annuus Genome sequencing and assembly Release 2.</title>
        <authorList>
            <person name="Gouzy J."/>
            <person name="Langlade N."/>
            <person name="Munos S."/>
        </authorList>
    </citation>
    <scope>NUCLEOTIDE SEQUENCE</scope>
    <source>
        <tissue evidence="8">Leaves</tissue>
    </source>
</reference>
<dbReference type="OMA" id="WANSCVE"/>
<dbReference type="SMART" id="SM00198">
    <property type="entry name" value="SCP"/>
    <property type="match status" value="1"/>
</dbReference>
<evidence type="ECO:0000313" key="8">
    <source>
        <dbReference type="EMBL" id="KAF5776569.1"/>
    </source>
</evidence>
<dbReference type="GO" id="GO:0005615">
    <property type="term" value="C:extracellular space"/>
    <property type="evidence" value="ECO:0000318"/>
    <property type="project" value="GO_Central"/>
</dbReference>
<reference evidence="9" key="2">
    <citation type="submission" date="2017-02" db="EMBL/GenBank/DDBJ databases">
        <title>Sunflower complete genome.</title>
        <authorList>
            <person name="Langlade N."/>
            <person name="Munos S."/>
        </authorList>
    </citation>
    <scope>NUCLEOTIDE SEQUENCE [LARGE SCALE GENOMIC DNA]</scope>
    <source>
        <tissue evidence="9">Leaves</tissue>
    </source>
</reference>
<dbReference type="EMBL" id="MNCJ02000327">
    <property type="protein sequence ID" value="KAF5776569.1"/>
    <property type="molecule type" value="Genomic_DNA"/>
</dbReference>
<keyword evidence="4" id="KW-0611">Plant defense</keyword>
<evidence type="ECO:0000256" key="6">
    <source>
        <dbReference type="ARBA" id="ARBA00023265"/>
    </source>
</evidence>
<dbReference type="InterPro" id="IPR014044">
    <property type="entry name" value="CAP_dom"/>
</dbReference>
<keyword evidence="3" id="KW-0732">Signal</keyword>
<dbReference type="GO" id="GO:0098542">
    <property type="term" value="P:defense response to other organism"/>
    <property type="evidence" value="ECO:0007669"/>
    <property type="project" value="UniProtKB-ARBA"/>
</dbReference>
<dbReference type="FunCoup" id="A0A251T287">
    <property type="interactions" value="147"/>
</dbReference>
<dbReference type="InterPro" id="IPR018244">
    <property type="entry name" value="Allrgn_V5/Tpx1_CS"/>
</dbReference>
<sequence length="183" mass="20777">MNLKTQSTMFLPKPPLIILFLILNILVSNSINALTPPKQKTRTQSNVITQFLTIQNKARAALRMPPLVWDAGLARYADLYSRQRRQDCLLKHSNGPFGENIFWGSGYGWTPAQAAMAWVGEQRWYRYGSNSCSGGRECGHYTQIVWRKTKRIGCARVTCFGGRGVFMTCNYFPPGNYIGEKPY</sequence>
<dbReference type="InterPro" id="IPR002413">
    <property type="entry name" value="V5_allergen-like"/>
</dbReference>
<dbReference type="Proteomes" id="UP000215914">
    <property type="component" value="Chromosome 12"/>
</dbReference>
<dbReference type="Pfam" id="PF00188">
    <property type="entry name" value="CAP"/>
    <property type="match status" value="1"/>
</dbReference>
<comment type="similarity">
    <text evidence="2">Belongs to the CRISP family.</text>
</comment>
<dbReference type="CDD" id="cd05381">
    <property type="entry name" value="CAP_PR-1"/>
    <property type="match status" value="1"/>
</dbReference>
<dbReference type="Gene3D" id="3.40.33.10">
    <property type="entry name" value="CAP"/>
    <property type="match status" value="1"/>
</dbReference>
<protein>
    <submittedName>
        <fullName evidence="8">CAP superfamily protein</fullName>
    </submittedName>
    <submittedName>
        <fullName evidence="9">Putative cysteine-rich secretory protein, allergen V5/Tpx-1-related protein</fullName>
    </submittedName>
</protein>
<comment type="function">
    <text evidence="1">Probably involved in the defense reaction of plants against pathogens.</text>
</comment>
<dbReference type="PANTHER" id="PTHR10334">
    <property type="entry name" value="CYSTEINE-RICH SECRETORY PROTEIN-RELATED"/>
    <property type="match status" value="1"/>
</dbReference>
<feature type="domain" description="SCP" evidence="7">
    <location>
        <begin position="46"/>
        <end position="179"/>
    </location>
</feature>
<dbReference type="PRINTS" id="PR00837">
    <property type="entry name" value="V5TPXLIKE"/>
</dbReference>
<dbReference type="FunFam" id="3.40.33.10:FF:000006">
    <property type="entry name" value="Putative pathogenesis-related protein 1"/>
    <property type="match status" value="1"/>
</dbReference>
<keyword evidence="10" id="KW-1185">Reference proteome</keyword>
<dbReference type="InterPro" id="IPR001283">
    <property type="entry name" value="CRISP-related"/>
</dbReference>
<keyword evidence="6" id="KW-0568">Pathogenesis-related protein</keyword>
<evidence type="ECO:0000256" key="1">
    <source>
        <dbReference type="ARBA" id="ARBA00003143"/>
    </source>
</evidence>
<evidence type="ECO:0000256" key="3">
    <source>
        <dbReference type="ARBA" id="ARBA00022729"/>
    </source>
</evidence>
<dbReference type="PRINTS" id="PR00838">
    <property type="entry name" value="V5ALLERGEN"/>
</dbReference>
<organism evidence="9 10">
    <name type="scientific">Helianthus annuus</name>
    <name type="common">Common sunflower</name>
    <dbReference type="NCBI Taxonomy" id="4232"/>
    <lineage>
        <taxon>Eukaryota</taxon>
        <taxon>Viridiplantae</taxon>
        <taxon>Streptophyta</taxon>
        <taxon>Embryophyta</taxon>
        <taxon>Tracheophyta</taxon>
        <taxon>Spermatophyta</taxon>
        <taxon>Magnoliopsida</taxon>
        <taxon>eudicotyledons</taxon>
        <taxon>Gunneridae</taxon>
        <taxon>Pentapetalae</taxon>
        <taxon>asterids</taxon>
        <taxon>campanulids</taxon>
        <taxon>Asterales</taxon>
        <taxon>Asteraceae</taxon>
        <taxon>Asteroideae</taxon>
        <taxon>Heliantheae alliance</taxon>
        <taxon>Heliantheae</taxon>
        <taxon>Helianthus</taxon>
    </lineage>
</organism>
<proteinExistence type="inferred from homology"/>
<keyword evidence="5" id="KW-1015">Disulfide bond</keyword>
<evidence type="ECO:0000256" key="2">
    <source>
        <dbReference type="ARBA" id="ARBA00009923"/>
    </source>
</evidence>